<feature type="transmembrane region" description="Helical" evidence="7">
    <location>
        <begin position="274"/>
        <end position="293"/>
    </location>
</feature>
<dbReference type="NCBIfam" id="TIGR00937">
    <property type="entry name" value="2A51"/>
    <property type="match status" value="1"/>
</dbReference>
<comment type="subcellular location">
    <subcellularLocation>
        <location evidence="1">Cell membrane</location>
        <topology evidence="1">Multi-pass membrane protein</topology>
    </subcellularLocation>
</comment>
<dbReference type="GO" id="GO:0005886">
    <property type="term" value="C:plasma membrane"/>
    <property type="evidence" value="ECO:0007669"/>
    <property type="project" value="UniProtKB-SubCell"/>
</dbReference>
<feature type="transmembrane region" description="Helical" evidence="7">
    <location>
        <begin position="405"/>
        <end position="434"/>
    </location>
</feature>
<name>A0A7S1CW12_CYCTE</name>
<evidence type="ECO:0000256" key="5">
    <source>
        <dbReference type="ARBA" id="ARBA00022989"/>
    </source>
</evidence>
<dbReference type="InterPro" id="IPR003370">
    <property type="entry name" value="Chromate_transpt"/>
</dbReference>
<comment type="similarity">
    <text evidence="2">Belongs to the chromate ion transporter (CHR) (TC 2.A.51) family.</text>
</comment>
<protein>
    <recommendedName>
        <fullName evidence="9">Chromate transporter</fullName>
    </recommendedName>
</protein>
<feature type="transmembrane region" description="Helical" evidence="7">
    <location>
        <begin position="158"/>
        <end position="175"/>
    </location>
</feature>
<proteinExistence type="inferred from homology"/>
<organism evidence="8">
    <name type="scientific">Cyclophora tenuis</name>
    <name type="common">Marine diatom</name>
    <dbReference type="NCBI Taxonomy" id="216820"/>
    <lineage>
        <taxon>Eukaryota</taxon>
        <taxon>Sar</taxon>
        <taxon>Stramenopiles</taxon>
        <taxon>Ochrophyta</taxon>
        <taxon>Bacillariophyta</taxon>
        <taxon>Fragilariophyceae</taxon>
        <taxon>Fragilariophycidae</taxon>
        <taxon>Cyclophorales</taxon>
        <taxon>Cyclophoraceae</taxon>
        <taxon>Cyclophora</taxon>
    </lineage>
</organism>
<evidence type="ECO:0008006" key="9">
    <source>
        <dbReference type="Google" id="ProtNLM"/>
    </source>
</evidence>
<dbReference type="InterPro" id="IPR014047">
    <property type="entry name" value="Chr_Tranpt_l_chain"/>
</dbReference>
<evidence type="ECO:0000256" key="1">
    <source>
        <dbReference type="ARBA" id="ARBA00004651"/>
    </source>
</evidence>
<sequence length="448" mass="48241">MSEEDPLLKREAEEDAKIAPLGTRILDVIRLYWFLGLIAFGGPSAHVGILRDHLVLHHKYMEDEPFMELFALAGGLPGPTSTQLVIATAVTHAGPIGGMLAFVMWVLPAFIILTSAGIFLYSFISPSNPPIWLVGVPAAAISLIFKAFYAFCLKLDRLGVALAMFSCTIAVMINGDYRIAPTSSQEVYPALLFIGGLSTIIDFNRSSPIGTYWRPESVEDSGPSEADRILSKKIGIPIWGGVLAIIIWFSILAVSIILVHAFGMKNGYLHVFETTYRIGSIIFGGGIVVLPMLKNVVVPLGWMTDAQFFQGLGLTQSLPGPLFNFSAFVGATYKGLWGAVVAMLGLFGPGFILIFAMMPFWGRVRHVAWFKALLKGLNATAIGLIGSGCVFLYESAIIRASDAMVFIITGGCACYYNMQAPLVIILGSALGALFSPKALSVGQKPYGS</sequence>
<dbReference type="Pfam" id="PF02417">
    <property type="entry name" value="Chromate_transp"/>
    <property type="match status" value="2"/>
</dbReference>
<evidence type="ECO:0000256" key="3">
    <source>
        <dbReference type="ARBA" id="ARBA00022475"/>
    </source>
</evidence>
<dbReference type="AlphaFoldDB" id="A0A7S1CW12"/>
<feature type="transmembrane region" description="Helical" evidence="7">
    <location>
        <begin position="238"/>
        <end position="262"/>
    </location>
</feature>
<dbReference type="GO" id="GO:0015109">
    <property type="term" value="F:chromate transmembrane transporter activity"/>
    <property type="evidence" value="ECO:0007669"/>
    <property type="project" value="InterPro"/>
</dbReference>
<feature type="transmembrane region" description="Helical" evidence="7">
    <location>
        <begin position="102"/>
        <end position="124"/>
    </location>
</feature>
<feature type="transmembrane region" description="Helical" evidence="7">
    <location>
        <begin position="31"/>
        <end position="49"/>
    </location>
</feature>
<gene>
    <name evidence="8" type="ORF">CTEN0397_LOCUS1156</name>
</gene>
<keyword evidence="5 7" id="KW-1133">Transmembrane helix</keyword>
<keyword evidence="4 7" id="KW-0812">Transmembrane</keyword>
<dbReference type="PANTHER" id="PTHR33567">
    <property type="entry name" value="CHROMATE ION TRANSPORTER (EUROFUNG)"/>
    <property type="match status" value="1"/>
</dbReference>
<evidence type="ECO:0000256" key="4">
    <source>
        <dbReference type="ARBA" id="ARBA00022692"/>
    </source>
</evidence>
<dbReference type="PANTHER" id="PTHR33567:SF3">
    <property type="entry name" value="CHROMATE ION TRANSPORTER (EUROFUNG)"/>
    <property type="match status" value="1"/>
</dbReference>
<feature type="transmembrane region" description="Helical" evidence="7">
    <location>
        <begin position="130"/>
        <end position="151"/>
    </location>
</feature>
<feature type="transmembrane region" description="Helical" evidence="7">
    <location>
        <begin position="69"/>
        <end position="90"/>
    </location>
</feature>
<keyword evidence="3" id="KW-1003">Cell membrane</keyword>
<dbReference type="EMBL" id="HBFW01001805">
    <property type="protein sequence ID" value="CAD8930136.1"/>
    <property type="molecule type" value="Transcribed_RNA"/>
</dbReference>
<reference evidence="8" key="1">
    <citation type="submission" date="2021-01" db="EMBL/GenBank/DDBJ databases">
        <authorList>
            <person name="Corre E."/>
            <person name="Pelletier E."/>
            <person name="Niang G."/>
            <person name="Scheremetjew M."/>
            <person name="Finn R."/>
            <person name="Kale V."/>
            <person name="Holt S."/>
            <person name="Cochrane G."/>
            <person name="Meng A."/>
            <person name="Brown T."/>
            <person name="Cohen L."/>
        </authorList>
    </citation>
    <scope>NUCLEOTIDE SEQUENCE</scope>
    <source>
        <strain evidence="8">ECT3854</strain>
    </source>
</reference>
<evidence type="ECO:0000256" key="7">
    <source>
        <dbReference type="SAM" id="Phobius"/>
    </source>
</evidence>
<evidence type="ECO:0000256" key="6">
    <source>
        <dbReference type="ARBA" id="ARBA00023136"/>
    </source>
</evidence>
<feature type="transmembrane region" description="Helical" evidence="7">
    <location>
        <begin position="373"/>
        <end position="393"/>
    </location>
</feature>
<feature type="transmembrane region" description="Helical" evidence="7">
    <location>
        <begin position="336"/>
        <end position="361"/>
    </location>
</feature>
<keyword evidence="6 7" id="KW-0472">Membrane</keyword>
<accession>A0A7S1CW12</accession>
<dbReference type="PIRSF" id="PIRSF004810">
    <property type="entry name" value="ChrA"/>
    <property type="match status" value="1"/>
</dbReference>
<evidence type="ECO:0000313" key="8">
    <source>
        <dbReference type="EMBL" id="CAD8930136.1"/>
    </source>
</evidence>
<evidence type="ECO:0000256" key="2">
    <source>
        <dbReference type="ARBA" id="ARBA00005262"/>
    </source>
</evidence>